<name>A0ABR4TTP1_9PROT</name>
<reference evidence="2 3" key="1">
    <citation type="submission" date="2013-07" db="EMBL/GenBank/DDBJ databases">
        <title>Thalassospira permensis NBRC 106175 Genome Sequencing.</title>
        <authorList>
            <person name="Lai Q."/>
            <person name="Shao Z."/>
        </authorList>
    </citation>
    <scope>NUCLEOTIDE SEQUENCE [LARGE SCALE GENOMIC DNA]</scope>
    <source>
        <strain evidence="2 3">NBRC 106175</strain>
    </source>
</reference>
<keyword evidence="3" id="KW-1185">Reference proteome</keyword>
<feature type="compositionally biased region" description="Polar residues" evidence="1">
    <location>
        <begin position="29"/>
        <end position="39"/>
    </location>
</feature>
<evidence type="ECO:0000256" key="1">
    <source>
        <dbReference type="SAM" id="MobiDB-lite"/>
    </source>
</evidence>
<feature type="region of interest" description="Disordered" evidence="1">
    <location>
        <begin position="20"/>
        <end position="39"/>
    </location>
</feature>
<evidence type="ECO:0000313" key="3">
    <source>
        <dbReference type="Proteomes" id="UP000027463"/>
    </source>
</evidence>
<evidence type="ECO:0000313" key="2">
    <source>
        <dbReference type="EMBL" id="KEO59481.1"/>
    </source>
</evidence>
<comment type="caution">
    <text evidence="2">The sequence shown here is derived from an EMBL/GenBank/DDBJ whole genome shotgun (WGS) entry which is preliminary data.</text>
</comment>
<sequence>MFQGNVTVYVTKAVKPAAGNRKNAGFSFDSGTDLFQKNL</sequence>
<protein>
    <submittedName>
        <fullName evidence="2">Uncharacterized protein</fullName>
    </submittedName>
</protein>
<dbReference type="Proteomes" id="UP000027463">
    <property type="component" value="Unassembled WGS sequence"/>
</dbReference>
<organism evidence="2 3">
    <name type="scientific">Thalassospira permensis NBRC 106175</name>
    <dbReference type="NCBI Taxonomy" id="1353532"/>
    <lineage>
        <taxon>Bacteria</taxon>
        <taxon>Pseudomonadati</taxon>
        <taxon>Pseudomonadota</taxon>
        <taxon>Alphaproteobacteria</taxon>
        <taxon>Rhodospirillales</taxon>
        <taxon>Thalassospiraceae</taxon>
        <taxon>Thalassospira</taxon>
    </lineage>
</organism>
<dbReference type="EMBL" id="AUNC01000001">
    <property type="protein sequence ID" value="KEO59481.1"/>
    <property type="molecule type" value="Genomic_DNA"/>
</dbReference>
<accession>A0ABR4TTP1</accession>
<proteinExistence type="predicted"/>
<gene>
    <name evidence="2" type="ORF">SMB34_00440</name>
</gene>